<proteinExistence type="predicted"/>
<protein>
    <submittedName>
        <fullName evidence="2">Uncharacterized protein</fullName>
    </submittedName>
</protein>
<feature type="compositionally biased region" description="Basic residues" evidence="1">
    <location>
        <begin position="193"/>
        <end position="204"/>
    </location>
</feature>
<dbReference type="Proteomes" id="UP001293254">
    <property type="component" value="Unassembled WGS sequence"/>
</dbReference>
<reference evidence="2" key="1">
    <citation type="submission" date="2020-06" db="EMBL/GenBank/DDBJ databases">
        <authorList>
            <person name="Li T."/>
            <person name="Hu X."/>
            <person name="Zhang T."/>
            <person name="Song X."/>
            <person name="Zhang H."/>
            <person name="Dai N."/>
            <person name="Sheng W."/>
            <person name="Hou X."/>
            <person name="Wei L."/>
        </authorList>
    </citation>
    <scope>NUCLEOTIDE SEQUENCE</scope>
    <source>
        <strain evidence="2">3651</strain>
        <tissue evidence="2">Leaf</tissue>
    </source>
</reference>
<reference evidence="2" key="2">
    <citation type="journal article" date="2024" name="Plant">
        <title>Genomic evolution and insights into agronomic trait innovations of Sesamum species.</title>
        <authorList>
            <person name="Miao H."/>
            <person name="Wang L."/>
            <person name="Qu L."/>
            <person name="Liu H."/>
            <person name="Sun Y."/>
            <person name="Le M."/>
            <person name="Wang Q."/>
            <person name="Wei S."/>
            <person name="Zheng Y."/>
            <person name="Lin W."/>
            <person name="Duan Y."/>
            <person name="Cao H."/>
            <person name="Xiong S."/>
            <person name="Wang X."/>
            <person name="Wei L."/>
            <person name="Li C."/>
            <person name="Ma Q."/>
            <person name="Ju M."/>
            <person name="Zhao R."/>
            <person name="Li G."/>
            <person name="Mu C."/>
            <person name="Tian Q."/>
            <person name="Mei H."/>
            <person name="Zhang T."/>
            <person name="Gao T."/>
            <person name="Zhang H."/>
        </authorList>
    </citation>
    <scope>NUCLEOTIDE SEQUENCE</scope>
    <source>
        <strain evidence="2">3651</strain>
    </source>
</reference>
<feature type="region of interest" description="Disordered" evidence="1">
    <location>
        <begin position="108"/>
        <end position="139"/>
    </location>
</feature>
<dbReference type="EMBL" id="JACGWO010000003">
    <property type="protein sequence ID" value="KAK4430705.1"/>
    <property type="molecule type" value="Genomic_DNA"/>
</dbReference>
<dbReference type="AlphaFoldDB" id="A0AAE1YI87"/>
<feature type="region of interest" description="Disordered" evidence="1">
    <location>
        <begin position="151"/>
        <end position="206"/>
    </location>
</feature>
<accession>A0AAE1YI87</accession>
<comment type="caution">
    <text evidence="2">The sequence shown here is derived from an EMBL/GenBank/DDBJ whole genome shotgun (WGS) entry which is preliminary data.</text>
</comment>
<evidence type="ECO:0000313" key="3">
    <source>
        <dbReference type="Proteomes" id="UP001293254"/>
    </source>
</evidence>
<feature type="compositionally biased region" description="Low complexity" evidence="1">
    <location>
        <begin position="169"/>
        <end position="179"/>
    </location>
</feature>
<sequence length="241" mass="26737">MVNNFQIDTDSFLIHQFSKIANSESCAIVLRGFVTPIALHAGLSLQGYEEAQGWNRVDLATCQAMKMITIMGDQYHLLMPDPLSSILLPDHARLTIQIWDNWLLQAPTTDAEPDDRPAPPPPAPSHAARSSHGPRPNASTVDALRRILDQQQQLSMGKRNSMIDKRSSKTPSTTWPTSSNACTIDGAEDNRQTKRRNPVKHGKAVSRNTAVLSSCPDEERTMLQTTTVLMRASDEDHAVFR</sequence>
<gene>
    <name evidence="2" type="ORF">Salat_0832200</name>
</gene>
<organism evidence="2 3">
    <name type="scientific">Sesamum alatum</name>
    <dbReference type="NCBI Taxonomy" id="300844"/>
    <lineage>
        <taxon>Eukaryota</taxon>
        <taxon>Viridiplantae</taxon>
        <taxon>Streptophyta</taxon>
        <taxon>Embryophyta</taxon>
        <taxon>Tracheophyta</taxon>
        <taxon>Spermatophyta</taxon>
        <taxon>Magnoliopsida</taxon>
        <taxon>eudicotyledons</taxon>
        <taxon>Gunneridae</taxon>
        <taxon>Pentapetalae</taxon>
        <taxon>asterids</taxon>
        <taxon>lamiids</taxon>
        <taxon>Lamiales</taxon>
        <taxon>Pedaliaceae</taxon>
        <taxon>Sesamum</taxon>
    </lineage>
</organism>
<evidence type="ECO:0000313" key="2">
    <source>
        <dbReference type="EMBL" id="KAK4430705.1"/>
    </source>
</evidence>
<name>A0AAE1YI87_9LAMI</name>
<evidence type="ECO:0000256" key="1">
    <source>
        <dbReference type="SAM" id="MobiDB-lite"/>
    </source>
</evidence>
<keyword evidence="3" id="KW-1185">Reference proteome</keyword>